<dbReference type="AlphaFoldDB" id="A0A6P1DIG0"/>
<evidence type="ECO:0000313" key="1">
    <source>
        <dbReference type="EMBL" id="NEW48192.1"/>
    </source>
</evidence>
<accession>A0A6P1DIG0</accession>
<name>A0A6P1DIG0_9NOCA</name>
<protein>
    <submittedName>
        <fullName evidence="1">Uncharacterized protein</fullName>
    </submittedName>
</protein>
<dbReference type="RefSeq" id="WP_163830351.1">
    <property type="nucleotide sequence ID" value="NZ_JAAGUZ010000133.1"/>
</dbReference>
<organism evidence="1 2">
    <name type="scientific">Nocardia cyriacigeorgica</name>
    <dbReference type="NCBI Taxonomy" id="135487"/>
    <lineage>
        <taxon>Bacteria</taxon>
        <taxon>Bacillati</taxon>
        <taxon>Actinomycetota</taxon>
        <taxon>Actinomycetes</taxon>
        <taxon>Mycobacteriales</taxon>
        <taxon>Nocardiaceae</taxon>
        <taxon>Nocardia</taxon>
    </lineage>
</organism>
<gene>
    <name evidence="1" type="ORF">GV789_27770</name>
</gene>
<proteinExistence type="predicted"/>
<reference evidence="1 2" key="1">
    <citation type="submission" date="2020-01" db="EMBL/GenBank/DDBJ databases">
        <title>Genetics and antimicrobial susceptibilities of Nocardia species isolated from the soil; a comparison with species isolated from humans.</title>
        <authorList>
            <person name="Carrasco G."/>
            <person name="Monzon S."/>
            <person name="Sansegundo M."/>
            <person name="Garcia E."/>
            <person name="Garrido N."/>
            <person name="Medina M.J."/>
            <person name="Villalon P."/>
            <person name="Ramirez-Arocha A.C."/>
            <person name="Jimenez P."/>
            <person name="Cuesta I."/>
            <person name="Valdezate S."/>
        </authorList>
    </citation>
    <scope>NUCLEOTIDE SEQUENCE [LARGE SCALE GENOMIC DNA]</scope>
    <source>
        <strain evidence="1 2">CNM20110639</strain>
    </source>
</reference>
<evidence type="ECO:0000313" key="2">
    <source>
        <dbReference type="Proteomes" id="UP000468928"/>
    </source>
</evidence>
<dbReference type="EMBL" id="JAAGUZ010000133">
    <property type="protein sequence ID" value="NEW48192.1"/>
    <property type="molecule type" value="Genomic_DNA"/>
</dbReference>
<sequence length="125" mass="13795">MALNETPSGTGAVSSVLGPVRFTVAIPIPDAKGEGRGEVVTFVVNGLVVPRVGERVIFDVDGDDIVLDVMDVAHWFFTPNDGPRQREIVVSVTVQWPDTDDARKLLDPVEYERWVARFAMLESDR</sequence>
<comment type="caution">
    <text evidence="1">The sequence shown here is derived from an EMBL/GenBank/DDBJ whole genome shotgun (WGS) entry which is preliminary data.</text>
</comment>
<dbReference type="Proteomes" id="UP000468928">
    <property type="component" value="Unassembled WGS sequence"/>
</dbReference>